<evidence type="ECO:0000313" key="1">
    <source>
        <dbReference type="EMBL" id="KAG8638006.1"/>
    </source>
</evidence>
<proteinExistence type="predicted"/>
<accession>A0ACB7GH08</accession>
<organism evidence="1 2">
    <name type="scientific">Manihot esculenta</name>
    <name type="common">Cassava</name>
    <name type="synonym">Jatropha manihot</name>
    <dbReference type="NCBI Taxonomy" id="3983"/>
    <lineage>
        <taxon>Eukaryota</taxon>
        <taxon>Viridiplantae</taxon>
        <taxon>Streptophyta</taxon>
        <taxon>Embryophyta</taxon>
        <taxon>Tracheophyta</taxon>
        <taxon>Spermatophyta</taxon>
        <taxon>Magnoliopsida</taxon>
        <taxon>eudicotyledons</taxon>
        <taxon>Gunneridae</taxon>
        <taxon>Pentapetalae</taxon>
        <taxon>rosids</taxon>
        <taxon>fabids</taxon>
        <taxon>Malpighiales</taxon>
        <taxon>Euphorbiaceae</taxon>
        <taxon>Crotonoideae</taxon>
        <taxon>Manihoteae</taxon>
        <taxon>Manihot</taxon>
    </lineage>
</organism>
<evidence type="ECO:0000313" key="2">
    <source>
        <dbReference type="Proteomes" id="UP000091857"/>
    </source>
</evidence>
<protein>
    <submittedName>
        <fullName evidence="1">Uncharacterized protein</fullName>
    </submittedName>
</protein>
<gene>
    <name evidence="1" type="ORF">MANES_15G183200v8</name>
</gene>
<keyword evidence="2" id="KW-1185">Reference proteome</keyword>
<sequence length="251" mass="28246">MHSHDGRTLSVYLRTHHFISRNVISFGLFLSPVPTFYRIWKRKDVEEFQYIPYLVTVMNCLFWVFYGLPIVKPDSILVVTINGIGLVMELIYLAIFCLYDKGKKGRVQVASWLAVEVVFLAGLVLATLLGFHTHAKRTLFVGIFCDVFNVMMYTSPLAIMKKVITTKSVEFMPLSLSLANFANGCIWTAYALIKFDLFILISNGLGALSGAVQLILYARYYSTTPKRSKDKADVVKASEIQLSGSNAECRA</sequence>
<dbReference type="Proteomes" id="UP000091857">
    <property type="component" value="Chromosome 15"/>
</dbReference>
<name>A0ACB7GH08_MANES</name>
<reference evidence="2" key="1">
    <citation type="journal article" date="2016" name="Nat. Biotechnol.">
        <title>Sequencing wild and cultivated cassava and related species reveals extensive interspecific hybridization and genetic diversity.</title>
        <authorList>
            <person name="Bredeson J.V."/>
            <person name="Lyons J.B."/>
            <person name="Prochnik S.E."/>
            <person name="Wu G.A."/>
            <person name="Ha C.M."/>
            <person name="Edsinger-Gonzales E."/>
            <person name="Grimwood J."/>
            <person name="Schmutz J."/>
            <person name="Rabbi I.Y."/>
            <person name="Egesi C."/>
            <person name="Nauluvula P."/>
            <person name="Lebot V."/>
            <person name="Ndunguru J."/>
            <person name="Mkamilo G."/>
            <person name="Bart R.S."/>
            <person name="Setter T.L."/>
            <person name="Gleadow R.M."/>
            <person name="Kulakow P."/>
            <person name="Ferguson M.E."/>
            <person name="Rounsley S."/>
            <person name="Rokhsar D.S."/>
        </authorList>
    </citation>
    <scope>NUCLEOTIDE SEQUENCE [LARGE SCALE GENOMIC DNA]</scope>
    <source>
        <strain evidence="2">cv. AM560-2</strain>
    </source>
</reference>
<dbReference type="EMBL" id="CM004401">
    <property type="protein sequence ID" value="KAG8638006.1"/>
    <property type="molecule type" value="Genomic_DNA"/>
</dbReference>
<comment type="caution">
    <text evidence="1">The sequence shown here is derived from an EMBL/GenBank/DDBJ whole genome shotgun (WGS) entry which is preliminary data.</text>
</comment>